<dbReference type="Gene3D" id="1.10.10.60">
    <property type="entry name" value="Homeodomain-like"/>
    <property type="match status" value="1"/>
</dbReference>
<protein>
    <submittedName>
        <fullName evidence="2">ATPase terminase subunit, putative</fullName>
    </submittedName>
</protein>
<feature type="domain" description="Terminase ATPase subunit N-terminal" evidence="1">
    <location>
        <begin position="88"/>
        <end position="132"/>
    </location>
</feature>
<dbReference type="Pfam" id="PF06056">
    <property type="entry name" value="Terminase_5"/>
    <property type="match status" value="1"/>
</dbReference>
<sequence length="230" mass="25880">MSTHGCRSCSSCHLKFLLVYSYLSSRLCASMLQYYTCFPVSSKIYATVAQMYATIAHFFGIRCRSGQLCAESIKLRMKKADIEKKKSLARHLFLSGMEQTEIAEKVDVSRVTISKWCAADGWKEARAAKNVTRPELVNKLLLTIDTLITNVNESNDPTLVAGLGDKLAKLSAVIEKLDKKANVVDVIEVFMAFSKWIEYRSSIDPEVTPELVKAINKYQDLYITEQMGIK</sequence>
<dbReference type="AlphaFoldDB" id="J9GUV4"/>
<gene>
    <name evidence="2" type="ORF">EVA_07613</name>
</gene>
<reference evidence="2" key="1">
    <citation type="journal article" date="2012" name="PLoS ONE">
        <title>Gene sets for utilization of primary and secondary nutrition supplies in the distal gut of endangered iberian lynx.</title>
        <authorList>
            <person name="Alcaide M."/>
            <person name="Messina E."/>
            <person name="Richter M."/>
            <person name="Bargiela R."/>
            <person name="Peplies J."/>
            <person name="Huws S.A."/>
            <person name="Newbold C.J."/>
            <person name="Golyshin P.N."/>
            <person name="Simon M.A."/>
            <person name="Lopez G."/>
            <person name="Yakimov M.M."/>
            <person name="Ferrer M."/>
        </authorList>
    </citation>
    <scope>NUCLEOTIDE SEQUENCE</scope>
</reference>
<evidence type="ECO:0000259" key="1">
    <source>
        <dbReference type="Pfam" id="PF06056"/>
    </source>
</evidence>
<name>J9GUV4_9ZZZZ</name>
<proteinExistence type="predicted"/>
<comment type="caution">
    <text evidence="2">The sequence shown here is derived from an EMBL/GenBank/DDBJ whole genome shotgun (WGS) entry which is preliminary data.</text>
</comment>
<organism evidence="2">
    <name type="scientific">gut metagenome</name>
    <dbReference type="NCBI Taxonomy" id="749906"/>
    <lineage>
        <taxon>unclassified sequences</taxon>
        <taxon>metagenomes</taxon>
        <taxon>organismal metagenomes</taxon>
    </lineage>
</organism>
<dbReference type="EMBL" id="AMCI01001868">
    <property type="protein sequence ID" value="EJX04270.1"/>
    <property type="molecule type" value="Genomic_DNA"/>
</dbReference>
<evidence type="ECO:0000313" key="2">
    <source>
        <dbReference type="EMBL" id="EJX04270.1"/>
    </source>
</evidence>
<dbReference type="InterPro" id="IPR010332">
    <property type="entry name" value="ATPase_terminase-su_N"/>
</dbReference>
<accession>J9GUV4</accession>